<evidence type="ECO:0000256" key="4">
    <source>
        <dbReference type="ARBA" id="ARBA00022833"/>
    </source>
</evidence>
<dbReference type="Proteomes" id="UP001596977">
    <property type="component" value="Unassembled WGS sequence"/>
</dbReference>
<evidence type="ECO:0000256" key="7">
    <source>
        <dbReference type="SAM" id="SignalP"/>
    </source>
</evidence>
<dbReference type="PANTHER" id="PTHR22726">
    <property type="entry name" value="METALLOENDOPEPTIDASE OMA1"/>
    <property type="match status" value="1"/>
</dbReference>
<keyword evidence="2" id="KW-0479">Metal-binding</keyword>
<keyword evidence="7" id="KW-0732">Signal</keyword>
<evidence type="ECO:0000256" key="3">
    <source>
        <dbReference type="ARBA" id="ARBA00022801"/>
    </source>
</evidence>
<dbReference type="Pfam" id="PF14559">
    <property type="entry name" value="TPR_19"/>
    <property type="match status" value="1"/>
</dbReference>
<feature type="chain" id="PRO_5046558065" evidence="7">
    <location>
        <begin position="26"/>
        <end position="393"/>
    </location>
</feature>
<dbReference type="PANTHER" id="PTHR22726:SF1">
    <property type="entry name" value="METALLOENDOPEPTIDASE OMA1, MITOCHONDRIAL"/>
    <property type="match status" value="1"/>
</dbReference>
<dbReference type="CDD" id="cd07324">
    <property type="entry name" value="M48C_Oma1-like"/>
    <property type="match status" value="1"/>
</dbReference>
<reference evidence="10" key="1">
    <citation type="journal article" date="2019" name="Int. J. Syst. Evol. Microbiol.">
        <title>The Global Catalogue of Microorganisms (GCM) 10K type strain sequencing project: providing services to taxonomists for standard genome sequencing and annotation.</title>
        <authorList>
            <consortium name="The Broad Institute Genomics Platform"/>
            <consortium name="The Broad Institute Genome Sequencing Center for Infectious Disease"/>
            <person name="Wu L."/>
            <person name="Ma J."/>
        </authorList>
    </citation>
    <scope>NUCLEOTIDE SEQUENCE [LARGE SCALE GENOMIC DNA]</scope>
    <source>
        <strain evidence="10">CCUG 62982</strain>
    </source>
</reference>
<keyword evidence="4 6" id="KW-0862">Zinc</keyword>
<comment type="caution">
    <text evidence="9">The sequence shown here is derived from an EMBL/GenBank/DDBJ whole genome shotgun (WGS) entry which is preliminary data.</text>
</comment>
<dbReference type="InterPro" id="IPR011990">
    <property type="entry name" value="TPR-like_helical_dom_sf"/>
</dbReference>
<comment type="similarity">
    <text evidence="6">Belongs to the peptidase M48 family.</text>
</comment>
<evidence type="ECO:0000313" key="10">
    <source>
        <dbReference type="Proteomes" id="UP001596977"/>
    </source>
</evidence>
<comment type="cofactor">
    <cofactor evidence="6">
        <name>Zn(2+)</name>
        <dbReference type="ChEBI" id="CHEBI:29105"/>
    </cofactor>
    <text evidence="6">Binds 1 zinc ion per subunit.</text>
</comment>
<evidence type="ECO:0000313" key="9">
    <source>
        <dbReference type="EMBL" id="MFD0946027.1"/>
    </source>
</evidence>
<dbReference type="InterPro" id="IPR001915">
    <property type="entry name" value="Peptidase_M48"/>
</dbReference>
<keyword evidence="10" id="KW-1185">Reference proteome</keyword>
<keyword evidence="1 6" id="KW-0645">Protease</keyword>
<sequence>MFRRGTAMLAVSSLLAGSMVPQSSAAPGQEASPPVTQAAYVPKDKDERGLWMMADEEERQLRTSNFVIRDPAINAYVRDVLCRTIGQAECAPIRLYVVRTPYFNATSAPNGMIQVWSGLFLRVRNEAQLAAVLAHEYVHYRDRHFLLLWRELRARAGSATFLSMFGLIGSLVAMGQLSTVFSFSRDQESAADSGAVYMLANAGYDTRESALVWGQIRDEADATAAARQAKSRKDKNGGIFATHPPTADRMTALFALSEKVKANGEPVNGVDRYHAMLATLWPSLIDDQIKLNDLGATEFLLASLAGGTWTADLLYARGETYRARGAAGDFEKAAGFYREAMAQAPANPEVRRGLGLSLLRLDSADEGREQLKEYLRLKPDAVDAPMIRMLAGG</sequence>
<organism evidence="9 10">
    <name type="scientific">Sphingomonas canadensis</name>
    <dbReference type="NCBI Taxonomy" id="1219257"/>
    <lineage>
        <taxon>Bacteria</taxon>
        <taxon>Pseudomonadati</taxon>
        <taxon>Pseudomonadota</taxon>
        <taxon>Alphaproteobacteria</taxon>
        <taxon>Sphingomonadales</taxon>
        <taxon>Sphingomonadaceae</taxon>
        <taxon>Sphingomonas</taxon>
    </lineage>
</organism>
<gene>
    <name evidence="9" type="ORF">ACFQ1E_06740</name>
</gene>
<dbReference type="RefSeq" id="WP_264943180.1">
    <property type="nucleotide sequence ID" value="NZ_JAPDRA010000002.1"/>
</dbReference>
<feature type="domain" description="Peptidase M48" evidence="8">
    <location>
        <begin position="76"/>
        <end position="253"/>
    </location>
</feature>
<keyword evidence="3 6" id="KW-0378">Hydrolase</keyword>
<evidence type="ECO:0000256" key="6">
    <source>
        <dbReference type="RuleBase" id="RU003983"/>
    </source>
</evidence>
<dbReference type="SUPFAM" id="SSF48452">
    <property type="entry name" value="TPR-like"/>
    <property type="match status" value="1"/>
</dbReference>
<dbReference type="EMBL" id="JBHTJG010000002">
    <property type="protein sequence ID" value="MFD0946027.1"/>
    <property type="molecule type" value="Genomic_DNA"/>
</dbReference>
<dbReference type="EC" id="3.4.24.-" evidence="9"/>
<evidence type="ECO:0000256" key="1">
    <source>
        <dbReference type="ARBA" id="ARBA00022670"/>
    </source>
</evidence>
<dbReference type="InterPro" id="IPR051156">
    <property type="entry name" value="Mito/Outer_Membr_Metalloprot"/>
</dbReference>
<dbReference type="Gene3D" id="1.25.40.10">
    <property type="entry name" value="Tetratricopeptide repeat domain"/>
    <property type="match status" value="1"/>
</dbReference>
<accession>A0ABW3H9C1</accession>
<name>A0ABW3H9C1_9SPHN</name>
<feature type="signal peptide" evidence="7">
    <location>
        <begin position="1"/>
        <end position="25"/>
    </location>
</feature>
<dbReference type="Gene3D" id="3.30.2010.10">
    <property type="entry name" value="Metalloproteases ('zincins'), catalytic domain"/>
    <property type="match status" value="1"/>
</dbReference>
<dbReference type="GO" id="GO:0008237">
    <property type="term" value="F:metallopeptidase activity"/>
    <property type="evidence" value="ECO:0007669"/>
    <property type="project" value="UniProtKB-KW"/>
</dbReference>
<protein>
    <submittedName>
        <fullName evidence="9">M48 family metalloprotease</fullName>
        <ecNumber evidence="9">3.4.24.-</ecNumber>
    </submittedName>
</protein>
<evidence type="ECO:0000259" key="8">
    <source>
        <dbReference type="Pfam" id="PF01435"/>
    </source>
</evidence>
<evidence type="ECO:0000256" key="5">
    <source>
        <dbReference type="ARBA" id="ARBA00023049"/>
    </source>
</evidence>
<dbReference type="Pfam" id="PF01435">
    <property type="entry name" value="Peptidase_M48"/>
    <property type="match status" value="1"/>
</dbReference>
<proteinExistence type="inferred from homology"/>
<keyword evidence="5 6" id="KW-0482">Metalloprotease</keyword>
<evidence type="ECO:0000256" key="2">
    <source>
        <dbReference type="ARBA" id="ARBA00022723"/>
    </source>
</evidence>